<reference evidence="1" key="1">
    <citation type="submission" date="2023-03" db="EMBL/GenBank/DDBJ databases">
        <title>Actinorhabdospora filicis NBRC 111898.</title>
        <authorList>
            <person name="Ichikawa N."/>
            <person name="Sato H."/>
            <person name="Tonouchi N."/>
        </authorList>
    </citation>
    <scope>NUCLEOTIDE SEQUENCE</scope>
    <source>
        <strain evidence="1">NBRC 111898</strain>
    </source>
</reference>
<gene>
    <name evidence="1" type="ORF">Afil01_24870</name>
</gene>
<comment type="caution">
    <text evidence="1">The sequence shown here is derived from an EMBL/GenBank/DDBJ whole genome shotgun (WGS) entry which is preliminary data.</text>
</comment>
<accession>A0A9W6SIG2</accession>
<organism evidence="1 2">
    <name type="scientific">Actinorhabdospora filicis</name>
    <dbReference type="NCBI Taxonomy" id="1785913"/>
    <lineage>
        <taxon>Bacteria</taxon>
        <taxon>Bacillati</taxon>
        <taxon>Actinomycetota</taxon>
        <taxon>Actinomycetes</taxon>
        <taxon>Micromonosporales</taxon>
        <taxon>Micromonosporaceae</taxon>
        <taxon>Actinorhabdospora</taxon>
    </lineage>
</organism>
<evidence type="ECO:0000313" key="2">
    <source>
        <dbReference type="Proteomes" id="UP001165079"/>
    </source>
</evidence>
<dbReference type="RefSeq" id="WP_285662775.1">
    <property type="nucleotide sequence ID" value="NZ_BSTX01000001.1"/>
</dbReference>
<name>A0A9W6SIG2_9ACTN</name>
<proteinExistence type="predicted"/>
<dbReference type="AlphaFoldDB" id="A0A9W6SIG2"/>
<dbReference type="EMBL" id="BSTX01000001">
    <property type="protein sequence ID" value="GLZ77680.1"/>
    <property type="molecule type" value="Genomic_DNA"/>
</dbReference>
<evidence type="ECO:0000313" key="1">
    <source>
        <dbReference type="EMBL" id="GLZ77680.1"/>
    </source>
</evidence>
<sequence>MTTGNAISLAGSGDFRILWTGRTLSAVFVLDRHLRRLPRPEELATT</sequence>
<keyword evidence="2" id="KW-1185">Reference proteome</keyword>
<protein>
    <submittedName>
        <fullName evidence="1">Uncharacterized protein</fullName>
    </submittedName>
</protein>
<dbReference type="Proteomes" id="UP001165079">
    <property type="component" value="Unassembled WGS sequence"/>
</dbReference>